<name>A0AA41U9B6_9ACTN</name>
<feature type="region of interest" description="Disordered" evidence="4">
    <location>
        <begin position="122"/>
        <end position="151"/>
    </location>
</feature>
<accession>A0AA41U9B6</accession>
<protein>
    <recommendedName>
        <fullName evidence="2 3">Single-stranded DNA-binding protein</fullName>
        <shortName evidence="2">SSB</shortName>
    </recommendedName>
</protein>
<proteinExistence type="inferred from homology"/>
<keyword evidence="6" id="KW-1185">Reference proteome</keyword>
<comment type="caution">
    <text evidence="2">Lacks conserved residue(s) required for the propagation of feature annotation.</text>
</comment>
<dbReference type="PIRSF" id="PIRSF002070">
    <property type="entry name" value="SSB"/>
    <property type="match status" value="1"/>
</dbReference>
<dbReference type="HAMAP" id="MF_00984">
    <property type="entry name" value="SSB"/>
    <property type="match status" value="1"/>
</dbReference>
<evidence type="ECO:0000313" key="6">
    <source>
        <dbReference type="Proteomes" id="UP001165378"/>
    </source>
</evidence>
<evidence type="ECO:0000256" key="2">
    <source>
        <dbReference type="HAMAP-Rule" id="MF_00984"/>
    </source>
</evidence>
<dbReference type="EMBL" id="JAKFHA010000057">
    <property type="protein sequence ID" value="MCF2533714.1"/>
    <property type="molecule type" value="Genomic_DNA"/>
</dbReference>
<evidence type="ECO:0000313" key="5">
    <source>
        <dbReference type="EMBL" id="MCF2533714.1"/>
    </source>
</evidence>
<dbReference type="GO" id="GO:0003697">
    <property type="term" value="F:single-stranded DNA binding"/>
    <property type="evidence" value="ECO:0007669"/>
    <property type="project" value="UniProtKB-UniRule"/>
</dbReference>
<dbReference type="GO" id="GO:0006260">
    <property type="term" value="P:DNA replication"/>
    <property type="evidence" value="ECO:0007669"/>
    <property type="project" value="InterPro"/>
</dbReference>
<dbReference type="InterPro" id="IPR011344">
    <property type="entry name" value="ssDNA-bd"/>
</dbReference>
<dbReference type="SUPFAM" id="SSF50249">
    <property type="entry name" value="Nucleic acid-binding proteins"/>
    <property type="match status" value="1"/>
</dbReference>
<dbReference type="InterPro" id="IPR012340">
    <property type="entry name" value="NA-bd_OB-fold"/>
</dbReference>
<dbReference type="CDD" id="cd04496">
    <property type="entry name" value="SSB_OBF"/>
    <property type="match status" value="1"/>
</dbReference>
<dbReference type="PROSITE" id="PS50935">
    <property type="entry name" value="SSB"/>
    <property type="match status" value="1"/>
</dbReference>
<dbReference type="AlphaFoldDB" id="A0AA41U9B6"/>
<sequence length="151" mass="16578">MANNLTTITVVGNLTRDPEMAYTPSGVARMRLAIAVTPRRFDKQANEWKDGETTYWECTAWRGLAENATESLFKGDRVIATGTVTTQRWDDKETGEPRSRVVLDLEDIGPSLTWATASVTKATRRAARTNGAATGGDQWSSTPPAMDEPPF</sequence>
<dbReference type="Pfam" id="PF00436">
    <property type="entry name" value="SSB"/>
    <property type="match status" value="1"/>
</dbReference>
<evidence type="ECO:0000256" key="4">
    <source>
        <dbReference type="SAM" id="MobiDB-lite"/>
    </source>
</evidence>
<gene>
    <name evidence="5" type="primary">ssb</name>
    <name evidence="5" type="ORF">LZ495_41740</name>
</gene>
<reference evidence="5" key="1">
    <citation type="submission" date="2022-01" db="EMBL/GenBank/DDBJ databases">
        <title>Genome-Based Taxonomic Classification of the Phylum Actinobacteria.</title>
        <authorList>
            <person name="Gao Y."/>
        </authorList>
    </citation>
    <scope>NUCLEOTIDE SEQUENCE</scope>
    <source>
        <strain evidence="5">KLBMP 8922</strain>
    </source>
</reference>
<organism evidence="5 6">
    <name type="scientific">Yinghuangia soli</name>
    <dbReference type="NCBI Taxonomy" id="2908204"/>
    <lineage>
        <taxon>Bacteria</taxon>
        <taxon>Bacillati</taxon>
        <taxon>Actinomycetota</taxon>
        <taxon>Actinomycetes</taxon>
        <taxon>Kitasatosporales</taxon>
        <taxon>Streptomycetaceae</taxon>
        <taxon>Yinghuangia</taxon>
    </lineage>
</organism>
<dbReference type="Gene3D" id="2.40.50.140">
    <property type="entry name" value="Nucleic acid-binding proteins"/>
    <property type="match status" value="1"/>
</dbReference>
<dbReference type="RefSeq" id="WP_235058481.1">
    <property type="nucleotide sequence ID" value="NZ_JAKFHA010000057.1"/>
</dbReference>
<dbReference type="InterPro" id="IPR000424">
    <property type="entry name" value="Primosome_PriB/ssb"/>
</dbReference>
<dbReference type="NCBIfam" id="TIGR00621">
    <property type="entry name" value="ssb"/>
    <property type="match status" value="1"/>
</dbReference>
<evidence type="ECO:0000256" key="3">
    <source>
        <dbReference type="PIRNR" id="PIRNR002070"/>
    </source>
</evidence>
<dbReference type="Proteomes" id="UP001165378">
    <property type="component" value="Unassembled WGS sequence"/>
</dbReference>
<keyword evidence="1 2" id="KW-0238">DNA-binding</keyword>
<comment type="caution">
    <text evidence="5">The sequence shown here is derived from an EMBL/GenBank/DDBJ whole genome shotgun (WGS) entry which is preliminary data.</text>
</comment>
<comment type="subunit">
    <text evidence="2">Homotetramer.</text>
</comment>
<evidence type="ECO:0000256" key="1">
    <source>
        <dbReference type="ARBA" id="ARBA00023125"/>
    </source>
</evidence>